<accession>A0A8S4SAX4</accession>
<dbReference type="AlphaFoldDB" id="A0A8S4SAX4"/>
<dbReference type="OrthoDB" id="10256463at2759"/>
<protein>
    <submittedName>
        <fullName evidence="1">Jg16726 protein</fullName>
    </submittedName>
</protein>
<evidence type="ECO:0000313" key="1">
    <source>
        <dbReference type="EMBL" id="CAH2245156.1"/>
    </source>
</evidence>
<dbReference type="Proteomes" id="UP000838756">
    <property type="component" value="Unassembled WGS sequence"/>
</dbReference>
<name>A0A8S4SAX4_9NEOP</name>
<reference evidence="1" key="1">
    <citation type="submission" date="2022-03" db="EMBL/GenBank/DDBJ databases">
        <authorList>
            <person name="Lindestad O."/>
        </authorList>
    </citation>
    <scope>NUCLEOTIDE SEQUENCE</scope>
</reference>
<evidence type="ECO:0000313" key="2">
    <source>
        <dbReference type="Proteomes" id="UP000838756"/>
    </source>
</evidence>
<organism evidence="1 2">
    <name type="scientific">Pararge aegeria aegeria</name>
    <dbReference type="NCBI Taxonomy" id="348720"/>
    <lineage>
        <taxon>Eukaryota</taxon>
        <taxon>Metazoa</taxon>
        <taxon>Ecdysozoa</taxon>
        <taxon>Arthropoda</taxon>
        <taxon>Hexapoda</taxon>
        <taxon>Insecta</taxon>
        <taxon>Pterygota</taxon>
        <taxon>Neoptera</taxon>
        <taxon>Endopterygota</taxon>
        <taxon>Lepidoptera</taxon>
        <taxon>Glossata</taxon>
        <taxon>Ditrysia</taxon>
        <taxon>Papilionoidea</taxon>
        <taxon>Nymphalidae</taxon>
        <taxon>Satyrinae</taxon>
        <taxon>Satyrini</taxon>
        <taxon>Parargina</taxon>
        <taxon>Pararge</taxon>
    </lineage>
</organism>
<dbReference type="EMBL" id="CAKXAJ010025896">
    <property type="protein sequence ID" value="CAH2245156.1"/>
    <property type="molecule type" value="Genomic_DNA"/>
</dbReference>
<comment type="caution">
    <text evidence="1">The sequence shown here is derived from an EMBL/GenBank/DDBJ whole genome shotgun (WGS) entry which is preliminary data.</text>
</comment>
<proteinExistence type="predicted"/>
<gene>
    <name evidence="1" type="primary">jg16726</name>
    <name evidence="1" type="ORF">PAEG_LOCUS21006</name>
</gene>
<keyword evidence="2" id="KW-1185">Reference proteome</keyword>
<sequence>MDTGRHFAERAHCMPCSSSFSGLVSVLGRPEPSVVRSATGTAPRWVTPAIRAHSRSLAGRPGRHVLQGVMLRSQGMLHVALLLLYIGAVRESVFYLPPCTLCTEDCRLYLK</sequence>